<keyword evidence="3" id="KW-1185">Reference proteome</keyword>
<keyword evidence="1" id="KW-0812">Transmembrane</keyword>
<evidence type="ECO:0000313" key="3">
    <source>
        <dbReference type="Proteomes" id="UP001341444"/>
    </source>
</evidence>
<comment type="caution">
    <text evidence="2">The sequence shown here is derived from an EMBL/GenBank/DDBJ whole genome shotgun (WGS) entry which is preliminary data.</text>
</comment>
<dbReference type="RefSeq" id="WP_066263202.1">
    <property type="nucleotide sequence ID" value="NZ_JARMAB010000002.1"/>
</dbReference>
<keyword evidence="1" id="KW-0472">Membrane</keyword>
<name>A0ABU6MCZ8_9BACI</name>
<gene>
    <name evidence="2" type="ORF">P4T90_00440</name>
</gene>
<dbReference type="EMBL" id="JARMAB010000002">
    <property type="protein sequence ID" value="MED1201553.1"/>
    <property type="molecule type" value="Genomic_DNA"/>
</dbReference>
<evidence type="ECO:0008006" key="4">
    <source>
        <dbReference type="Google" id="ProtNLM"/>
    </source>
</evidence>
<organism evidence="2 3">
    <name type="scientific">Heyndrickxia acidicola</name>
    <dbReference type="NCBI Taxonomy" id="209389"/>
    <lineage>
        <taxon>Bacteria</taxon>
        <taxon>Bacillati</taxon>
        <taxon>Bacillota</taxon>
        <taxon>Bacilli</taxon>
        <taxon>Bacillales</taxon>
        <taxon>Bacillaceae</taxon>
        <taxon>Heyndrickxia</taxon>
    </lineage>
</organism>
<proteinExistence type="predicted"/>
<reference evidence="2 3" key="1">
    <citation type="submission" date="2023-03" db="EMBL/GenBank/DDBJ databases">
        <title>Bacillus Genome Sequencing.</title>
        <authorList>
            <person name="Dunlap C."/>
        </authorList>
    </citation>
    <scope>NUCLEOTIDE SEQUENCE [LARGE SCALE GENOMIC DNA]</scope>
    <source>
        <strain evidence="2 3">B-23453</strain>
    </source>
</reference>
<keyword evidence="1" id="KW-1133">Transmembrane helix</keyword>
<sequence>MQYILDFTNDPLICSFYVSIILAIGLAYICNRFIFKPSSYLYTNPSSLMINGEKKKDLQKSPNHHPIILWIIQCVRRKDCPQEDPAHLVSIII</sequence>
<evidence type="ECO:0000256" key="1">
    <source>
        <dbReference type="SAM" id="Phobius"/>
    </source>
</evidence>
<evidence type="ECO:0000313" key="2">
    <source>
        <dbReference type="EMBL" id="MED1201553.1"/>
    </source>
</evidence>
<feature type="transmembrane region" description="Helical" evidence="1">
    <location>
        <begin position="12"/>
        <end position="30"/>
    </location>
</feature>
<protein>
    <recommendedName>
        <fullName evidence="4">ATP synthase F0 subunit 8</fullName>
    </recommendedName>
</protein>
<accession>A0ABU6MCZ8</accession>
<dbReference type="Proteomes" id="UP001341444">
    <property type="component" value="Unassembled WGS sequence"/>
</dbReference>